<keyword evidence="7" id="KW-0436">Ligase</keyword>
<dbReference type="Gene3D" id="1.10.1200.10">
    <property type="entry name" value="ACP-like"/>
    <property type="match status" value="1"/>
</dbReference>
<comment type="similarity">
    <text evidence="5">Belongs to the DltC family.</text>
</comment>
<evidence type="ECO:0000256" key="3">
    <source>
        <dbReference type="ARBA" id="ARBA00022553"/>
    </source>
</evidence>
<evidence type="ECO:0000256" key="5">
    <source>
        <dbReference type="HAMAP-Rule" id="MF_00565"/>
    </source>
</evidence>
<dbReference type="PROSITE" id="PS50075">
    <property type="entry name" value="CARRIER"/>
    <property type="match status" value="1"/>
</dbReference>
<keyword evidence="3 5" id="KW-0597">Phosphoprotein</keyword>
<dbReference type="GO" id="GO:0071555">
    <property type="term" value="P:cell wall organization"/>
    <property type="evidence" value="ECO:0007669"/>
    <property type="project" value="UniProtKB-KW"/>
</dbReference>
<reference evidence="7 8" key="1">
    <citation type="submission" date="2020-04" db="EMBL/GenBank/DDBJ databases">
        <authorList>
            <person name="Hitch T.C.A."/>
            <person name="Wylensek D."/>
            <person name="Clavel T."/>
        </authorList>
    </citation>
    <scope>NUCLEOTIDE SEQUENCE [LARGE SCALE GENOMIC DNA]</scope>
    <source>
        <strain evidence="7 8">WB01_NA02</strain>
    </source>
</reference>
<dbReference type="Proteomes" id="UP000587880">
    <property type="component" value="Unassembled WGS sequence"/>
</dbReference>
<comment type="caution">
    <text evidence="7">The sequence shown here is derived from an EMBL/GenBank/DDBJ whole genome shotgun (WGS) entry which is preliminary data.</text>
</comment>
<feature type="modified residue" description="O-(pantetheine 4'-phosphoryl)serine" evidence="5">
    <location>
        <position position="34"/>
    </location>
</feature>
<sequence length="76" mass="8856">MESKIINILENICKTDEISADLDMELFDYGYLDSLDVVELLTRVEEELKVKINISEIIREEISTPNKIIEFVKTHI</sequence>
<keyword evidence="2 5" id="KW-0963">Cytoplasm</keyword>
<dbReference type="UniPathway" id="UPA00556"/>
<comment type="PTM">
    <text evidence="5">4'-phosphopantetheine is transferred from CoA to a specific serine of apo-DCP.</text>
</comment>
<keyword evidence="1 5" id="KW-0596">Phosphopantetheine</keyword>
<evidence type="ECO:0000313" key="8">
    <source>
        <dbReference type="Proteomes" id="UP000587880"/>
    </source>
</evidence>
<dbReference type="EMBL" id="JABAGD010000001">
    <property type="protein sequence ID" value="NMF03265.1"/>
    <property type="molecule type" value="Genomic_DNA"/>
</dbReference>
<evidence type="ECO:0000256" key="1">
    <source>
        <dbReference type="ARBA" id="ARBA00022450"/>
    </source>
</evidence>
<evidence type="ECO:0000259" key="6">
    <source>
        <dbReference type="PROSITE" id="PS50075"/>
    </source>
</evidence>
<accession>A0A7X9SJY5</accession>
<dbReference type="GO" id="GO:0016874">
    <property type="term" value="F:ligase activity"/>
    <property type="evidence" value="ECO:0007669"/>
    <property type="project" value="UniProtKB-KW"/>
</dbReference>
<keyword evidence="4 5" id="KW-0961">Cell wall biogenesis/degradation</keyword>
<dbReference type="AlphaFoldDB" id="A0A7X9SJY5"/>
<dbReference type="InterPro" id="IPR009081">
    <property type="entry name" value="PP-bd_ACP"/>
</dbReference>
<comment type="pathway">
    <text evidence="5">Cell wall biogenesis; lipoteichoic acid biosynthesis.</text>
</comment>
<dbReference type="GO" id="GO:0036370">
    <property type="term" value="F:D-alanyl carrier activity"/>
    <property type="evidence" value="ECO:0007669"/>
    <property type="project" value="UniProtKB-UniRule"/>
</dbReference>
<comment type="subcellular location">
    <subcellularLocation>
        <location evidence="5">Cytoplasm</location>
    </subcellularLocation>
</comment>
<evidence type="ECO:0000256" key="4">
    <source>
        <dbReference type="ARBA" id="ARBA00023316"/>
    </source>
</evidence>
<dbReference type="Pfam" id="PF00550">
    <property type="entry name" value="PP-binding"/>
    <property type="match status" value="1"/>
</dbReference>
<dbReference type="HAMAP" id="MF_00565">
    <property type="entry name" value="DltC"/>
    <property type="match status" value="1"/>
</dbReference>
<dbReference type="InterPro" id="IPR036736">
    <property type="entry name" value="ACP-like_sf"/>
</dbReference>
<evidence type="ECO:0000313" key="7">
    <source>
        <dbReference type="EMBL" id="NMF03265.1"/>
    </source>
</evidence>
<gene>
    <name evidence="5 7" type="primary">dltC</name>
    <name evidence="7" type="ORF">HF849_00655</name>
</gene>
<protein>
    <recommendedName>
        <fullName evidence="5">D-alanyl carrier protein</fullName>
        <shortName evidence="5">DCP</shortName>
    </recommendedName>
    <alternativeName>
        <fullName evidence="5">D-alanine--poly(phosphoribitol) ligase subunit 2</fullName>
    </alternativeName>
</protein>
<proteinExistence type="inferred from homology"/>
<name>A0A7X9SJY5_CLOBE</name>
<dbReference type="NCBIfam" id="NF003464">
    <property type="entry name" value="PRK05087.1"/>
    <property type="match status" value="1"/>
</dbReference>
<feature type="domain" description="Carrier" evidence="6">
    <location>
        <begin position="1"/>
        <end position="76"/>
    </location>
</feature>
<dbReference type="SUPFAM" id="SSF47336">
    <property type="entry name" value="ACP-like"/>
    <property type="match status" value="1"/>
</dbReference>
<dbReference type="RefSeq" id="WP_168980776.1">
    <property type="nucleotide sequence ID" value="NZ_JABAGD010000001.1"/>
</dbReference>
<organism evidence="7 8">
    <name type="scientific">Clostridium beijerinckii</name>
    <name type="common">Clostridium MP</name>
    <dbReference type="NCBI Taxonomy" id="1520"/>
    <lineage>
        <taxon>Bacteria</taxon>
        <taxon>Bacillati</taxon>
        <taxon>Bacillota</taxon>
        <taxon>Clostridia</taxon>
        <taxon>Eubacteriales</taxon>
        <taxon>Clostridiaceae</taxon>
        <taxon>Clostridium</taxon>
    </lineage>
</organism>
<dbReference type="GO" id="GO:0005737">
    <property type="term" value="C:cytoplasm"/>
    <property type="evidence" value="ECO:0007669"/>
    <property type="project" value="UniProtKB-SubCell"/>
</dbReference>
<evidence type="ECO:0000256" key="2">
    <source>
        <dbReference type="ARBA" id="ARBA00022490"/>
    </source>
</evidence>
<dbReference type="NCBIfam" id="TIGR01688">
    <property type="entry name" value="dltC"/>
    <property type="match status" value="1"/>
</dbReference>
<dbReference type="GO" id="GO:0070395">
    <property type="term" value="P:lipoteichoic acid biosynthetic process"/>
    <property type="evidence" value="ECO:0007669"/>
    <property type="project" value="UniProtKB-UniRule"/>
</dbReference>
<comment type="function">
    <text evidence="5">Carrier protein involved in the D-alanylation of lipoteichoic acid (LTA). The loading of thioester-linked D-alanine onto DltC is catalyzed by D-alanine--D-alanyl carrier protein ligase DltA. The DltC-carried D-alanyl group is further transferred to cell membrane phosphatidylglycerol (PG) by forming an ester bond, probably catalyzed by DltD. D-alanylation of LTA plays an important role in modulating the properties of the cell wall in Gram-positive bacteria, influencing the net charge of the cell wall.</text>
</comment>
<dbReference type="InterPro" id="IPR003230">
    <property type="entry name" value="DltC"/>
</dbReference>